<sequence>MQRVKIKSAATMQNHHLAREISRVLSSVYIPSLKSLRDILQEADDAEIHQWVNSHCPAEIEGLASLVQEGILSQPYGIDILRKLSVSRAFRDEILFQEPRLLETFLSKSLKSSRDDFEENSKPCLALLSGHPLPSDIALPASAEPFFVRVVENALNSFSMDSLRSVYKLLKASCISLPQILPQTTFESFVERLQDHLRHKRKSEEGHRLVLCFGILKSLVLPHGVRQEPQQQQSSPQYSKCIHNALTYFEEKAPQSIHFLCLKALQALRPAKSGIQYDEALDTLEIAIEALAVIDRQIRLQWSSEQQPYLYKLVAIAKEEKHHELQISAFAILSLMTEVTRDAPSNLVPCFEQLLLSNAKQTTECSSMMSLALAKFAPFMSDKFITQLVKKASTSLKRDPEQLASLITIFRELSEMTRTCSSLRLSIARAVASDEAHSSLETLLKHQLVDVVMHTAAGSCNYVLAEQTRMLSLNLCEMIWTAMWNNPEATGSILPDDFPQLILQKLQSCAAKPDHRCQRVRRANMPSTVPIFETSCTPDDCWNSRTWKESLQSLVHKGAAHQAEDVHRLFAHVLRDFEKRCETVEEPLMKEQSKANDLTVKLESATLRIQELEDEDENRELFIRGIEVEKKQVFENLQHLELEKQDLESNVQALQQQVEALKAAAREQAKLSEEQAQNEQLQYRGALSSKDQTLRAKEEELALVKEDRDRVHQRSQSMTNELNVLASDIANWRSKFKELEQEVEVKGAHVVQQESQLQIQESAIKTLKGEVAQRRMEAEDTANHLQTAQMELQKFKEASVAEFESLKASHNVDLKQIEERAATEHTRLHGKMSALSEENRGFKEEIKSLKDDASSLTEELESAKKEIRRQKKLFTVKETKLAEALQFQRSLQTLIGQAAQHPEPSQNDGDFSQDPSVLLRMEPTTPSASTTRRRSRRITTARSTQQQPLSQIDEASHSQLHNRSFESSTTDEQGPTPKRAKPHLKGQKAFKVPVIRDGRRHTSVGATTSSVKTGTTVTSNRRRSALADVSGGRANLSPLKVREGMEYGEGQKLGKFSLQGGTKGQWKNVEGEQQQQEDEFDLDESGLFGSTPMLTQNPRTTEKNREVYDETTLEF</sequence>
<evidence type="ECO:0000256" key="2">
    <source>
        <dbReference type="SAM" id="MobiDB-lite"/>
    </source>
</evidence>
<dbReference type="InterPro" id="IPR016024">
    <property type="entry name" value="ARM-type_fold"/>
</dbReference>
<dbReference type="OrthoDB" id="5332870at2759"/>
<keyword evidence="4" id="KW-1185">Reference proteome</keyword>
<feature type="compositionally biased region" description="Polar residues" evidence="2">
    <location>
        <begin position="957"/>
        <end position="973"/>
    </location>
</feature>
<feature type="coiled-coil region" evidence="1">
    <location>
        <begin position="595"/>
        <end position="873"/>
    </location>
</feature>
<dbReference type="EMBL" id="ML977172">
    <property type="protein sequence ID" value="KAF1983812.1"/>
    <property type="molecule type" value="Genomic_DNA"/>
</dbReference>
<dbReference type="Gene3D" id="1.10.287.1490">
    <property type="match status" value="1"/>
</dbReference>
<organism evidence="3 4">
    <name type="scientific">Aulographum hederae CBS 113979</name>
    <dbReference type="NCBI Taxonomy" id="1176131"/>
    <lineage>
        <taxon>Eukaryota</taxon>
        <taxon>Fungi</taxon>
        <taxon>Dikarya</taxon>
        <taxon>Ascomycota</taxon>
        <taxon>Pezizomycotina</taxon>
        <taxon>Dothideomycetes</taxon>
        <taxon>Pleosporomycetidae</taxon>
        <taxon>Aulographales</taxon>
        <taxon>Aulographaceae</taxon>
    </lineage>
</organism>
<protein>
    <submittedName>
        <fullName evidence="3">Uncharacterized protein</fullName>
    </submittedName>
</protein>
<reference evidence="3" key="1">
    <citation type="journal article" date="2020" name="Stud. Mycol.">
        <title>101 Dothideomycetes genomes: a test case for predicting lifestyles and emergence of pathogens.</title>
        <authorList>
            <person name="Haridas S."/>
            <person name="Albert R."/>
            <person name="Binder M."/>
            <person name="Bloem J."/>
            <person name="Labutti K."/>
            <person name="Salamov A."/>
            <person name="Andreopoulos B."/>
            <person name="Baker S."/>
            <person name="Barry K."/>
            <person name="Bills G."/>
            <person name="Bluhm B."/>
            <person name="Cannon C."/>
            <person name="Castanera R."/>
            <person name="Culley D."/>
            <person name="Daum C."/>
            <person name="Ezra D."/>
            <person name="Gonzalez J."/>
            <person name="Henrissat B."/>
            <person name="Kuo A."/>
            <person name="Liang C."/>
            <person name="Lipzen A."/>
            <person name="Lutzoni F."/>
            <person name="Magnuson J."/>
            <person name="Mondo S."/>
            <person name="Nolan M."/>
            <person name="Ohm R."/>
            <person name="Pangilinan J."/>
            <person name="Park H.-J."/>
            <person name="Ramirez L."/>
            <person name="Alfaro M."/>
            <person name="Sun H."/>
            <person name="Tritt A."/>
            <person name="Yoshinaga Y."/>
            <person name="Zwiers L.-H."/>
            <person name="Turgeon B."/>
            <person name="Goodwin S."/>
            <person name="Spatafora J."/>
            <person name="Crous P."/>
            <person name="Grigoriev I."/>
        </authorList>
    </citation>
    <scope>NUCLEOTIDE SEQUENCE</scope>
    <source>
        <strain evidence="3">CBS 113979</strain>
    </source>
</reference>
<dbReference type="AlphaFoldDB" id="A0A6G1GSM5"/>
<evidence type="ECO:0000313" key="4">
    <source>
        <dbReference type="Proteomes" id="UP000800041"/>
    </source>
</evidence>
<name>A0A6G1GSM5_9PEZI</name>
<keyword evidence="1" id="KW-0175">Coiled coil</keyword>
<gene>
    <name evidence="3" type="ORF">K402DRAFT_396287</name>
</gene>
<proteinExistence type="predicted"/>
<accession>A0A6G1GSM5</accession>
<dbReference type="Proteomes" id="UP000800041">
    <property type="component" value="Unassembled WGS sequence"/>
</dbReference>
<feature type="compositionally biased region" description="Polar residues" evidence="2">
    <location>
        <begin position="903"/>
        <end position="915"/>
    </location>
</feature>
<feature type="compositionally biased region" description="Acidic residues" evidence="2">
    <location>
        <begin position="1075"/>
        <end position="1084"/>
    </location>
</feature>
<feature type="region of interest" description="Disordered" evidence="2">
    <location>
        <begin position="898"/>
        <end position="1024"/>
    </location>
</feature>
<dbReference type="SUPFAM" id="SSF48371">
    <property type="entry name" value="ARM repeat"/>
    <property type="match status" value="1"/>
</dbReference>
<feature type="compositionally biased region" description="Basic residues" evidence="2">
    <location>
        <begin position="978"/>
        <end position="988"/>
    </location>
</feature>
<feature type="compositionally biased region" description="Low complexity" evidence="2">
    <location>
        <begin position="1003"/>
        <end position="1019"/>
    </location>
</feature>
<evidence type="ECO:0000313" key="3">
    <source>
        <dbReference type="EMBL" id="KAF1983812.1"/>
    </source>
</evidence>
<feature type="region of interest" description="Disordered" evidence="2">
    <location>
        <begin position="1068"/>
        <end position="1115"/>
    </location>
</feature>
<evidence type="ECO:0000256" key="1">
    <source>
        <dbReference type="SAM" id="Coils"/>
    </source>
</evidence>